<dbReference type="PROSITE" id="PS51471">
    <property type="entry name" value="FE2OG_OXY"/>
    <property type="match status" value="1"/>
</dbReference>
<dbReference type="Pfam" id="PF13532">
    <property type="entry name" value="2OG-FeII_Oxy_2"/>
    <property type="match status" value="1"/>
</dbReference>
<dbReference type="SUPFAM" id="SSF51197">
    <property type="entry name" value="Clavaminate synthase-like"/>
    <property type="match status" value="1"/>
</dbReference>
<keyword evidence="1" id="KW-1133">Transmembrane helix</keyword>
<dbReference type="Proteomes" id="UP001165060">
    <property type="component" value="Unassembled WGS sequence"/>
</dbReference>
<reference evidence="3 4" key="1">
    <citation type="journal article" date="2023" name="Commun. Biol.">
        <title>Genome analysis of Parmales, the sister group of diatoms, reveals the evolutionary specialization of diatoms from phago-mixotrophs to photoautotrophs.</title>
        <authorList>
            <person name="Ban H."/>
            <person name="Sato S."/>
            <person name="Yoshikawa S."/>
            <person name="Yamada K."/>
            <person name="Nakamura Y."/>
            <person name="Ichinomiya M."/>
            <person name="Sato N."/>
            <person name="Blanc-Mathieu R."/>
            <person name="Endo H."/>
            <person name="Kuwata A."/>
            <person name="Ogata H."/>
        </authorList>
    </citation>
    <scope>NUCLEOTIDE SEQUENCE [LARGE SCALE GENOMIC DNA]</scope>
</reference>
<feature type="domain" description="Fe2OG dioxygenase" evidence="2">
    <location>
        <begin position="808"/>
        <end position="917"/>
    </location>
</feature>
<dbReference type="Gene3D" id="3.30.530.20">
    <property type="match status" value="2"/>
</dbReference>
<evidence type="ECO:0000256" key="1">
    <source>
        <dbReference type="SAM" id="Phobius"/>
    </source>
</evidence>
<dbReference type="CDD" id="cd00177">
    <property type="entry name" value="START"/>
    <property type="match status" value="1"/>
</dbReference>
<dbReference type="InterPro" id="IPR037151">
    <property type="entry name" value="AlkB-like_sf"/>
</dbReference>
<keyword evidence="1" id="KW-0472">Membrane</keyword>
<dbReference type="InterPro" id="IPR032854">
    <property type="entry name" value="ALKBH3"/>
</dbReference>
<dbReference type="EMBL" id="BRYB01006579">
    <property type="protein sequence ID" value="GMI52212.1"/>
    <property type="molecule type" value="Genomic_DNA"/>
</dbReference>
<dbReference type="PANTHER" id="PTHR31212">
    <property type="entry name" value="ALPHA-KETOGLUTARATE-DEPENDENT DIOXYGENASE ALKB HOMOLOG 3"/>
    <property type="match status" value="1"/>
</dbReference>
<dbReference type="Gene3D" id="2.60.120.590">
    <property type="entry name" value="Alpha-ketoglutarate-dependent dioxygenase AlkB-like"/>
    <property type="match status" value="1"/>
</dbReference>
<feature type="transmembrane region" description="Helical" evidence="1">
    <location>
        <begin position="504"/>
        <end position="525"/>
    </location>
</feature>
<dbReference type="InterPro" id="IPR023393">
    <property type="entry name" value="START-like_dom_sf"/>
</dbReference>
<evidence type="ECO:0000313" key="4">
    <source>
        <dbReference type="Proteomes" id="UP001165060"/>
    </source>
</evidence>
<dbReference type="SUPFAM" id="SSF55961">
    <property type="entry name" value="Bet v1-like"/>
    <property type="match status" value="2"/>
</dbReference>
<accession>A0ABQ6N9T1</accession>
<sequence length="931" mass="105047">MREKFQRDDAVDKMGRDELVSVIDREAQVYDEKEESVVEGAHKKLSVLKEEDFKELGSPDHLVKMQYILKEGSSTGIGRATTIVDAPIAEAAAFELSEMSREVVKVHFASGGLDRELLKINDHQSIFHLVIDLAIPGFKPRQWVQMLVWRWSADKKELTTISSSVEHDGFPECDEYLRASCTVVTKYKQEAEVGGIPQTKVTYTMNVDVGGAIPKWVINTQAVETLMYLSAMRKRFDKSLEIDAASQGNLVTMIQNHDGEYSEREEEILEEGKTMIGVFEQQKSKELKMSPSTTQAKMAYKDGESHAYGWSSAVVRASPAQVLALVWDTVGRFNDYEDTLEKTLDEDGEHSKLMYIKKKVPNPFDNRDFLTRMVWKKRGAGFIYVSVPELSGAHPLSSDIVRANYPSMLKMACTSDGSTQLEFVLQPDAVNEWIERYPATKELEREYVWFRPMMDTVAQRLLESVSWGIKMRLYVGATLSTMDLISDVYMIYTYATTGQQGTALSLAAMVGLCLLLQLFLVWVQTHKGPRRVMLKEMLIVLTGIAPGIHAMRVANGNEKLEHAKVSPQIELATTRGFELVCESIPGTVVQLAALFRGMQENGGDYSKAALASIVVSACTTGFVAATISFDFDVDPERRRNEPKFYGYIPDSAGRRTAIFFCMIMNGALLLLLRGASTALLVMVDGRLVLYCYLGDHALYLAYKIARRDLYHWVPLEGVTMVVESVIERVCIKAITDFTGVAQFRAMGEMGGIAQWFADLGMGWAGPRRWRRSCYRLRNDIGTEIDPILHLRSLIQAVTPASAPELCETYNSVLVNRYSSGAAGIKWHADDERWYCVHERDNKCDIRIASVSLGAERFFEMRRRPQGNPDERRKLRIRLRSGSLLVMAGPCQEHWQHALPRDDECEGVRYNLTFRRVLTAEEDPTLRTVRAD</sequence>
<keyword evidence="4" id="KW-1185">Reference proteome</keyword>
<gene>
    <name evidence="3" type="ORF">TeGR_g2169</name>
</gene>
<dbReference type="Pfam" id="PF01852">
    <property type="entry name" value="START"/>
    <property type="match status" value="1"/>
</dbReference>
<organism evidence="3 4">
    <name type="scientific">Tetraparma gracilis</name>
    <dbReference type="NCBI Taxonomy" id="2962635"/>
    <lineage>
        <taxon>Eukaryota</taxon>
        <taxon>Sar</taxon>
        <taxon>Stramenopiles</taxon>
        <taxon>Ochrophyta</taxon>
        <taxon>Bolidophyceae</taxon>
        <taxon>Parmales</taxon>
        <taxon>Triparmaceae</taxon>
        <taxon>Tetraparma</taxon>
    </lineage>
</organism>
<feature type="transmembrane region" description="Helical" evidence="1">
    <location>
        <begin position="652"/>
        <end position="672"/>
    </location>
</feature>
<evidence type="ECO:0000259" key="2">
    <source>
        <dbReference type="PROSITE" id="PS51471"/>
    </source>
</evidence>
<evidence type="ECO:0000313" key="3">
    <source>
        <dbReference type="EMBL" id="GMI52212.1"/>
    </source>
</evidence>
<keyword evidence="1" id="KW-0812">Transmembrane</keyword>
<comment type="caution">
    <text evidence="3">The sequence shown here is derived from an EMBL/GenBank/DDBJ whole genome shotgun (WGS) entry which is preliminary data.</text>
</comment>
<dbReference type="InterPro" id="IPR005123">
    <property type="entry name" value="Oxoglu/Fe-dep_dioxygenase_dom"/>
</dbReference>
<dbReference type="PANTHER" id="PTHR31212:SF4">
    <property type="entry name" value="ALPHA-KETOGLUTARATE-DEPENDENT DIOXYGENASE ALKB HOMOLOG 3"/>
    <property type="match status" value="1"/>
</dbReference>
<dbReference type="InterPro" id="IPR027450">
    <property type="entry name" value="AlkB-like"/>
</dbReference>
<protein>
    <recommendedName>
        <fullName evidence="2">Fe2OG dioxygenase domain-containing protein</fullName>
    </recommendedName>
</protein>
<dbReference type="InterPro" id="IPR002913">
    <property type="entry name" value="START_lipid-bd_dom"/>
</dbReference>
<name>A0ABQ6N9T1_9STRA</name>
<proteinExistence type="predicted"/>